<proteinExistence type="inferred from homology"/>
<dbReference type="Gene3D" id="3.20.20.150">
    <property type="entry name" value="Divalent-metal-dependent TIM barrel enzymes"/>
    <property type="match status" value="1"/>
</dbReference>
<gene>
    <name evidence="11" type="ORF">FB558_3373</name>
</gene>
<dbReference type="InterPro" id="IPR036237">
    <property type="entry name" value="Xyl_isomerase-like_sf"/>
</dbReference>
<dbReference type="GO" id="GO:0030145">
    <property type="term" value="F:manganese ion binding"/>
    <property type="evidence" value="ECO:0007669"/>
    <property type="project" value="TreeGrafter"/>
</dbReference>
<evidence type="ECO:0000256" key="1">
    <source>
        <dbReference type="ARBA" id="ARBA00001794"/>
    </source>
</evidence>
<dbReference type="RefSeq" id="WP_142054536.1">
    <property type="nucleotide sequence ID" value="NZ_VFPA01000002.1"/>
</dbReference>
<evidence type="ECO:0000256" key="4">
    <source>
        <dbReference type="ARBA" id="ARBA00002713"/>
    </source>
</evidence>
<evidence type="ECO:0000256" key="6">
    <source>
        <dbReference type="ARBA" id="ARBA00007389"/>
    </source>
</evidence>
<name>A0A543DNE6_9PSEU</name>
<evidence type="ECO:0000256" key="5">
    <source>
        <dbReference type="ARBA" id="ARBA00004892"/>
    </source>
</evidence>
<dbReference type="Proteomes" id="UP000315677">
    <property type="component" value="Unassembled WGS sequence"/>
</dbReference>
<comment type="caution">
    <text evidence="11">The sequence shown here is derived from an EMBL/GenBank/DDBJ whole genome shotgun (WGS) entry which is preliminary data.</text>
</comment>
<sequence>MVLRVAVGQSPVATDEYLTFAAQLGVEGVQFNTPDLPGEHRWEQADVQALVDRVAGFGLRVEAIENLPNHFYDKALLGLPGRDEQIAHVRATITHLGRAGVPVLGLNFMLQSVWRTGLDATGRGGATVSAYDHAVAADPARRDEIWVARRDRRIADAKDSWVRGAHLGGDARIDHDRLWANYEYFVRAIVPAAEDAGVRIGFHPDDPPADELHGVARILTSVDALERAATVVDSPALGVELCLGTVSEMGGQAAVLDAVARLGARGKILYVHLRDVAGTMPRFTECFLGEGNYSPLEVVRALHDVGFDGFILDDHTPGLVDDDGYGYRGRAHAIGYIQALIAAVTPGRTP</sequence>
<evidence type="ECO:0000256" key="7">
    <source>
        <dbReference type="ARBA" id="ARBA00012927"/>
    </source>
</evidence>
<keyword evidence="9" id="KW-0464">Manganese</keyword>
<dbReference type="UniPathway" id="UPA00246"/>
<dbReference type="EC" id="4.2.1.8" evidence="7"/>
<evidence type="ECO:0000256" key="9">
    <source>
        <dbReference type="ARBA" id="ARBA00023211"/>
    </source>
</evidence>
<comment type="function">
    <text evidence="4">Catalyzes the dehydration of D-mannonate.</text>
</comment>
<reference evidence="11 12" key="1">
    <citation type="submission" date="2019-06" db="EMBL/GenBank/DDBJ databases">
        <title>Sequencing the genomes of 1000 actinobacteria strains.</title>
        <authorList>
            <person name="Klenk H.-P."/>
        </authorList>
    </citation>
    <scope>NUCLEOTIDE SEQUENCE [LARGE SCALE GENOMIC DNA]</scope>
    <source>
        <strain evidence="11 12">DSM 45301</strain>
    </source>
</reference>
<dbReference type="GO" id="GO:0008198">
    <property type="term" value="F:ferrous iron binding"/>
    <property type="evidence" value="ECO:0007669"/>
    <property type="project" value="TreeGrafter"/>
</dbReference>
<evidence type="ECO:0000256" key="2">
    <source>
        <dbReference type="ARBA" id="ARBA00001936"/>
    </source>
</evidence>
<evidence type="ECO:0000313" key="11">
    <source>
        <dbReference type="EMBL" id="TQM10850.1"/>
    </source>
</evidence>
<dbReference type="SUPFAM" id="SSF51658">
    <property type="entry name" value="Xylose isomerase-like"/>
    <property type="match status" value="1"/>
</dbReference>
<accession>A0A543DNE6</accession>
<comment type="similarity">
    <text evidence="6">Belongs to the mannonate dehydratase family.</text>
</comment>
<dbReference type="GO" id="GO:0008927">
    <property type="term" value="F:mannonate dehydratase activity"/>
    <property type="evidence" value="ECO:0007669"/>
    <property type="project" value="UniProtKB-EC"/>
</dbReference>
<dbReference type="Pfam" id="PF03786">
    <property type="entry name" value="UxuA"/>
    <property type="match status" value="1"/>
</dbReference>
<dbReference type="GO" id="GO:0042840">
    <property type="term" value="P:D-glucuronate catabolic process"/>
    <property type="evidence" value="ECO:0007669"/>
    <property type="project" value="TreeGrafter"/>
</dbReference>
<dbReference type="PANTHER" id="PTHR30387:SF2">
    <property type="entry name" value="MANNONATE DEHYDRATASE"/>
    <property type="match status" value="1"/>
</dbReference>
<dbReference type="InterPro" id="IPR004628">
    <property type="entry name" value="Man_deHydtase"/>
</dbReference>
<comment type="pathway">
    <text evidence="5">Carbohydrate metabolism; pentose and glucuronate interconversion.</text>
</comment>
<keyword evidence="10" id="KW-0456">Lyase</keyword>
<keyword evidence="12" id="KW-1185">Reference proteome</keyword>
<dbReference type="OrthoDB" id="104997at2"/>
<evidence type="ECO:0000313" key="12">
    <source>
        <dbReference type="Proteomes" id="UP000315677"/>
    </source>
</evidence>
<protein>
    <recommendedName>
        <fullName evidence="7">mannonate dehydratase</fullName>
        <ecNumber evidence="7">4.2.1.8</ecNumber>
    </recommendedName>
</protein>
<dbReference type="AlphaFoldDB" id="A0A543DNE6"/>
<evidence type="ECO:0000256" key="3">
    <source>
        <dbReference type="ARBA" id="ARBA00001954"/>
    </source>
</evidence>
<comment type="cofactor">
    <cofactor evidence="2">
        <name>Mn(2+)</name>
        <dbReference type="ChEBI" id="CHEBI:29035"/>
    </cofactor>
</comment>
<dbReference type="PANTHER" id="PTHR30387">
    <property type="entry name" value="MANNONATE DEHYDRATASE"/>
    <property type="match status" value="1"/>
</dbReference>
<comment type="catalytic activity">
    <reaction evidence="1">
        <text>D-mannonate = 2-dehydro-3-deoxy-D-gluconate + H2O</text>
        <dbReference type="Rhea" id="RHEA:20097"/>
        <dbReference type="ChEBI" id="CHEBI:15377"/>
        <dbReference type="ChEBI" id="CHEBI:17767"/>
        <dbReference type="ChEBI" id="CHEBI:57990"/>
        <dbReference type="EC" id="4.2.1.8"/>
    </reaction>
</comment>
<organism evidence="11 12">
    <name type="scientific">Pseudonocardia kunmingensis</name>
    <dbReference type="NCBI Taxonomy" id="630975"/>
    <lineage>
        <taxon>Bacteria</taxon>
        <taxon>Bacillati</taxon>
        <taxon>Actinomycetota</taxon>
        <taxon>Actinomycetes</taxon>
        <taxon>Pseudonocardiales</taxon>
        <taxon>Pseudonocardiaceae</taxon>
        <taxon>Pseudonocardia</taxon>
    </lineage>
</organism>
<dbReference type="EMBL" id="VFPA01000002">
    <property type="protein sequence ID" value="TQM10850.1"/>
    <property type="molecule type" value="Genomic_DNA"/>
</dbReference>
<evidence type="ECO:0000256" key="8">
    <source>
        <dbReference type="ARBA" id="ARBA00023004"/>
    </source>
</evidence>
<evidence type="ECO:0000256" key="10">
    <source>
        <dbReference type="ARBA" id="ARBA00023239"/>
    </source>
</evidence>
<comment type="cofactor">
    <cofactor evidence="3">
        <name>Fe(2+)</name>
        <dbReference type="ChEBI" id="CHEBI:29033"/>
    </cofactor>
</comment>
<keyword evidence="8" id="KW-0408">Iron</keyword>